<evidence type="ECO:0000256" key="4">
    <source>
        <dbReference type="ARBA" id="ARBA00023242"/>
    </source>
</evidence>
<evidence type="ECO:0000256" key="2">
    <source>
        <dbReference type="ARBA" id="ARBA00023125"/>
    </source>
</evidence>
<dbReference type="PANTHER" id="PTHR31069:SF32">
    <property type="entry name" value="ARGININE METABOLISM REGULATION PROTEIN II"/>
    <property type="match status" value="1"/>
</dbReference>
<keyword evidence="2" id="KW-0238">DNA-binding</keyword>
<feature type="region of interest" description="Disordered" evidence="5">
    <location>
        <begin position="209"/>
        <end position="239"/>
    </location>
</feature>
<reference evidence="7" key="1">
    <citation type="journal article" date="2020" name="Stud. Mycol.">
        <title>101 Dothideomycetes genomes: a test case for predicting lifestyles and emergence of pathogens.</title>
        <authorList>
            <person name="Haridas S."/>
            <person name="Albert R."/>
            <person name="Binder M."/>
            <person name="Bloem J."/>
            <person name="Labutti K."/>
            <person name="Salamov A."/>
            <person name="Andreopoulos B."/>
            <person name="Baker S."/>
            <person name="Barry K."/>
            <person name="Bills G."/>
            <person name="Bluhm B."/>
            <person name="Cannon C."/>
            <person name="Castanera R."/>
            <person name="Culley D."/>
            <person name="Daum C."/>
            <person name="Ezra D."/>
            <person name="Gonzalez J."/>
            <person name="Henrissat B."/>
            <person name="Kuo A."/>
            <person name="Liang C."/>
            <person name="Lipzen A."/>
            <person name="Lutzoni F."/>
            <person name="Magnuson J."/>
            <person name="Mondo S."/>
            <person name="Nolan M."/>
            <person name="Ohm R."/>
            <person name="Pangilinan J."/>
            <person name="Park H.-J."/>
            <person name="Ramirez L."/>
            <person name="Alfaro M."/>
            <person name="Sun H."/>
            <person name="Tritt A."/>
            <person name="Yoshinaga Y."/>
            <person name="Zwiers L.-H."/>
            <person name="Turgeon B."/>
            <person name="Goodwin S."/>
            <person name="Spatafora J."/>
            <person name="Crous P."/>
            <person name="Grigoriev I."/>
        </authorList>
    </citation>
    <scope>NUCLEOTIDE SEQUENCE</scope>
    <source>
        <strain evidence="7">CBS 125425</strain>
    </source>
</reference>
<dbReference type="CDD" id="cd00067">
    <property type="entry name" value="GAL4"/>
    <property type="match status" value="1"/>
</dbReference>
<gene>
    <name evidence="7" type="ORF">EJ04DRAFT_263725</name>
</gene>
<feature type="domain" description="Zn(2)-C6 fungal-type" evidence="6">
    <location>
        <begin position="33"/>
        <end position="63"/>
    </location>
</feature>
<name>A0A9P4RBJ3_9PLEO</name>
<dbReference type="SUPFAM" id="SSF57701">
    <property type="entry name" value="Zn2/Cys6 DNA-binding domain"/>
    <property type="match status" value="1"/>
</dbReference>
<keyword evidence="8" id="KW-1185">Reference proteome</keyword>
<keyword evidence="3" id="KW-0804">Transcription</keyword>
<keyword evidence="4" id="KW-0539">Nucleus</keyword>
<dbReference type="InterPro" id="IPR036864">
    <property type="entry name" value="Zn2-C6_fun-type_DNA-bd_sf"/>
</dbReference>
<feature type="region of interest" description="Disordered" evidence="5">
    <location>
        <begin position="82"/>
        <end position="133"/>
    </location>
</feature>
<evidence type="ECO:0000313" key="8">
    <source>
        <dbReference type="Proteomes" id="UP000799444"/>
    </source>
</evidence>
<dbReference type="PRINTS" id="PR00755">
    <property type="entry name" value="AFLATOXINBRP"/>
</dbReference>
<accession>A0A9P4RBJ3</accession>
<sequence length="284" mass="31218">MRLPGSCKQHPPKPESCSLVKMYPNSKESKHVACARCRERKVRCDGEKPNCRRCQRHGQSCEYVRGKKQQVKNEWVQHLRTFSVHPAKTKSQSTSTSTSRSKPSPRPIQSEEHNTTPGYLSSDAASFSSRSSSPCYMQTTAPVYANGGPDGSPTLNGASRGAHAWTSSTSAPALSAPEQNLLEPVSFPMSQPPYCDYIDVPNTFSVQSSSNFTSAPPNPSYSLPTSFRADTPGSQMSEERPVDGFFEPSLVYSSPPTAPFTSSTMEWGPYYPSYLFNRSSTAEF</sequence>
<dbReference type="PANTHER" id="PTHR31069">
    <property type="entry name" value="OLEATE-ACTIVATED TRANSCRIPTION FACTOR 1-RELATED"/>
    <property type="match status" value="1"/>
</dbReference>
<feature type="compositionally biased region" description="Low complexity" evidence="5">
    <location>
        <begin position="121"/>
        <end position="133"/>
    </location>
</feature>
<dbReference type="OrthoDB" id="5069333at2759"/>
<evidence type="ECO:0000313" key="7">
    <source>
        <dbReference type="EMBL" id="KAF2740016.1"/>
    </source>
</evidence>
<feature type="compositionally biased region" description="Low complexity" evidence="5">
    <location>
        <begin position="89"/>
        <end position="102"/>
    </location>
</feature>
<proteinExistence type="predicted"/>
<dbReference type="InterPro" id="IPR001138">
    <property type="entry name" value="Zn2Cys6_DnaBD"/>
</dbReference>
<dbReference type="SMART" id="SM00066">
    <property type="entry name" value="GAL4"/>
    <property type="match status" value="1"/>
</dbReference>
<keyword evidence="1" id="KW-0805">Transcription regulation</keyword>
<evidence type="ECO:0000256" key="1">
    <source>
        <dbReference type="ARBA" id="ARBA00023015"/>
    </source>
</evidence>
<dbReference type="PROSITE" id="PS00463">
    <property type="entry name" value="ZN2_CY6_FUNGAL_1"/>
    <property type="match status" value="1"/>
</dbReference>
<dbReference type="GO" id="GO:0000981">
    <property type="term" value="F:DNA-binding transcription factor activity, RNA polymerase II-specific"/>
    <property type="evidence" value="ECO:0007669"/>
    <property type="project" value="InterPro"/>
</dbReference>
<feature type="region of interest" description="Disordered" evidence="5">
    <location>
        <begin position="146"/>
        <end position="171"/>
    </location>
</feature>
<dbReference type="Gene3D" id="4.10.240.10">
    <property type="entry name" value="Zn(2)-C6 fungal-type DNA-binding domain"/>
    <property type="match status" value="1"/>
</dbReference>
<evidence type="ECO:0000256" key="3">
    <source>
        <dbReference type="ARBA" id="ARBA00023163"/>
    </source>
</evidence>
<dbReference type="Pfam" id="PF00172">
    <property type="entry name" value="Zn_clus"/>
    <property type="match status" value="1"/>
</dbReference>
<dbReference type="GO" id="GO:0008270">
    <property type="term" value="F:zinc ion binding"/>
    <property type="evidence" value="ECO:0007669"/>
    <property type="project" value="InterPro"/>
</dbReference>
<dbReference type="Proteomes" id="UP000799444">
    <property type="component" value="Unassembled WGS sequence"/>
</dbReference>
<dbReference type="PROSITE" id="PS50048">
    <property type="entry name" value="ZN2_CY6_FUNGAL_2"/>
    <property type="match status" value="1"/>
</dbReference>
<dbReference type="AlphaFoldDB" id="A0A9P4RBJ3"/>
<protein>
    <recommendedName>
        <fullName evidence="6">Zn(2)-C6 fungal-type domain-containing protein</fullName>
    </recommendedName>
</protein>
<comment type="caution">
    <text evidence="7">The sequence shown here is derived from an EMBL/GenBank/DDBJ whole genome shotgun (WGS) entry which is preliminary data.</text>
</comment>
<dbReference type="GO" id="GO:0003677">
    <property type="term" value="F:DNA binding"/>
    <property type="evidence" value="ECO:0007669"/>
    <property type="project" value="UniProtKB-KW"/>
</dbReference>
<evidence type="ECO:0000256" key="5">
    <source>
        <dbReference type="SAM" id="MobiDB-lite"/>
    </source>
</evidence>
<dbReference type="EMBL" id="ML996102">
    <property type="protein sequence ID" value="KAF2740016.1"/>
    <property type="molecule type" value="Genomic_DNA"/>
</dbReference>
<dbReference type="InterPro" id="IPR050675">
    <property type="entry name" value="OAF3"/>
</dbReference>
<evidence type="ECO:0000259" key="6">
    <source>
        <dbReference type="PROSITE" id="PS50048"/>
    </source>
</evidence>
<feature type="compositionally biased region" description="Polar residues" evidence="5">
    <location>
        <begin position="209"/>
        <end position="225"/>
    </location>
</feature>
<organism evidence="7 8">
    <name type="scientific">Polyplosphaeria fusca</name>
    <dbReference type="NCBI Taxonomy" id="682080"/>
    <lineage>
        <taxon>Eukaryota</taxon>
        <taxon>Fungi</taxon>
        <taxon>Dikarya</taxon>
        <taxon>Ascomycota</taxon>
        <taxon>Pezizomycotina</taxon>
        <taxon>Dothideomycetes</taxon>
        <taxon>Pleosporomycetidae</taxon>
        <taxon>Pleosporales</taxon>
        <taxon>Tetraplosphaeriaceae</taxon>
        <taxon>Polyplosphaeria</taxon>
    </lineage>
</organism>